<dbReference type="EMBL" id="MU004238">
    <property type="protein sequence ID" value="KAF2666477.1"/>
    <property type="molecule type" value="Genomic_DNA"/>
</dbReference>
<feature type="region of interest" description="Disordered" evidence="1">
    <location>
        <begin position="208"/>
        <end position="231"/>
    </location>
</feature>
<feature type="region of interest" description="Disordered" evidence="1">
    <location>
        <begin position="1"/>
        <end position="25"/>
    </location>
</feature>
<organism evidence="2 3">
    <name type="scientific">Microthyrium microscopicum</name>
    <dbReference type="NCBI Taxonomy" id="703497"/>
    <lineage>
        <taxon>Eukaryota</taxon>
        <taxon>Fungi</taxon>
        <taxon>Dikarya</taxon>
        <taxon>Ascomycota</taxon>
        <taxon>Pezizomycotina</taxon>
        <taxon>Dothideomycetes</taxon>
        <taxon>Dothideomycetes incertae sedis</taxon>
        <taxon>Microthyriales</taxon>
        <taxon>Microthyriaceae</taxon>
        <taxon>Microthyrium</taxon>
    </lineage>
</organism>
<dbReference type="AlphaFoldDB" id="A0A6A6U4W1"/>
<keyword evidence="3" id="KW-1185">Reference proteome</keyword>
<evidence type="ECO:0000313" key="2">
    <source>
        <dbReference type="EMBL" id="KAF2666477.1"/>
    </source>
</evidence>
<proteinExistence type="predicted"/>
<reference evidence="2" key="1">
    <citation type="journal article" date="2020" name="Stud. Mycol.">
        <title>101 Dothideomycetes genomes: a test case for predicting lifestyles and emergence of pathogens.</title>
        <authorList>
            <person name="Haridas S."/>
            <person name="Albert R."/>
            <person name="Binder M."/>
            <person name="Bloem J."/>
            <person name="Labutti K."/>
            <person name="Salamov A."/>
            <person name="Andreopoulos B."/>
            <person name="Baker S."/>
            <person name="Barry K."/>
            <person name="Bills G."/>
            <person name="Bluhm B."/>
            <person name="Cannon C."/>
            <person name="Castanera R."/>
            <person name="Culley D."/>
            <person name="Daum C."/>
            <person name="Ezra D."/>
            <person name="Gonzalez J."/>
            <person name="Henrissat B."/>
            <person name="Kuo A."/>
            <person name="Liang C."/>
            <person name="Lipzen A."/>
            <person name="Lutzoni F."/>
            <person name="Magnuson J."/>
            <person name="Mondo S."/>
            <person name="Nolan M."/>
            <person name="Ohm R."/>
            <person name="Pangilinan J."/>
            <person name="Park H.-J."/>
            <person name="Ramirez L."/>
            <person name="Alfaro M."/>
            <person name="Sun H."/>
            <person name="Tritt A."/>
            <person name="Yoshinaga Y."/>
            <person name="Zwiers L.-H."/>
            <person name="Turgeon B."/>
            <person name="Goodwin S."/>
            <person name="Spatafora J."/>
            <person name="Crous P."/>
            <person name="Grigoriev I."/>
        </authorList>
    </citation>
    <scope>NUCLEOTIDE SEQUENCE</scope>
    <source>
        <strain evidence="2">CBS 115976</strain>
    </source>
</reference>
<dbReference type="Proteomes" id="UP000799302">
    <property type="component" value="Unassembled WGS sequence"/>
</dbReference>
<name>A0A6A6U4W1_9PEZI</name>
<protein>
    <submittedName>
        <fullName evidence="2">Uncharacterized protein</fullName>
    </submittedName>
</protein>
<evidence type="ECO:0000256" key="1">
    <source>
        <dbReference type="SAM" id="MobiDB-lite"/>
    </source>
</evidence>
<accession>A0A6A6U4W1</accession>
<gene>
    <name evidence="2" type="ORF">BT63DRAFT_457429</name>
</gene>
<sequence length="333" mass="37448">MGASALDGSQRTRWEPAHCARHQPPTPSPLAPLARRATNHQLHHHFFICFSLARRALPRSTPPTSICFPRTAHFFTCFLLPPLFLHAAQYLALFSAFPCRASQPSSPFSTLACIRAFSRITPCFIIIFRTSSPFFVSPSWPLHQSLLARTLRISNAISWLLLAAHFTTPHPSRTPLCQPPATPQSLPSCPRPRYPHLHTFLPFFEPRPSCPNPSDPSSLSRRRKSPAFTTRHHAPRFTSRLPYTYNARYNAWLTDSPDLSDSHTPPSASEYICALLNTFALWSEPDVARAMRINDLVVCLSRTRPRTGDTLFAYCSFNIHDAPPLQIIATSCL</sequence>
<evidence type="ECO:0000313" key="3">
    <source>
        <dbReference type="Proteomes" id="UP000799302"/>
    </source>
</evidence>
<feature type="compositionally biased region" description="Basic residues" evidence="1">
    <location>
        <begin position="220"/>
        <end position="231"/>
    </location>
</feature>